<feature type="domain" description="Peptidase S8/S53" evidence="6">
    <location>
        <begin position="867"/>
        <end position="1091"/>
    </location>
</feature>
<dbReference type="InterPro" id="IPR036852">
    <property type="entry name" value="Peptidase_S8/S53_dom_sf"/>
</dbReference>
<feature type="compositionally biased region" description="Basic and acidic residues" evidence="5">
    <location>
        <begin position="344"/>
        <end position="416"/>
    </location>
</feature>
<dbReference type="PROSITE" id="PS51892">
    <property type="entry name" value="SUBTILASE"/>
    <property type="match status" value="1"/>
</dbReference>
<evidence type="ECO:0000259" key="6">
    <source>
        <dbReference type="Pfam" id="PF00082"/>
    </source>
</evidence>
<dbReference type="Gene3D" id="3.40.50.200">
    <property type="entry name" value="Peptidase S8/S53 domain"/>
    <property type="match status" value="1"/>
</dbReference>
<name>A0AAJ0FHX2_9PEZI</name>
<dbReference type="SUPFAM" id="SSF52743">
    <property type="entry name" value="Subtilisin-like"/>
    <property type="match status" value="1"/>
</dbReference>
<comment type="caution">
    <text evidence="7">The sequence shown here is derived from an EMBL/GenBank/DDBJ whole genome shotgun (WGS) entry which is preliminary data.</text>
</comment>
<evidence type="ECO:0000256" key="3">
    <source>
        <dbReference type="ARBA" id="ARBA00022825"/>
    </source>
</evidence>
<dbReference type="SMART" id="SM00248">
    <property type="entry name" value="ANK"/>
    <property type="match status" value="3"/>
</dbReference>
<dbReference type="RefSeq" id="XP_060278872.1">
    <property type="nucleotide sequence ID" value="XM_060432078.1"/>
</dbReference>
<feature type="region of interest" description="Disordered" evidence="5">
    <location>
        <begin position="281"/>
        <end position="474"/>
    </location>
</feature>
<proteinExistence type="inferred from homology"/>
<dbReference type="InterPro" id="IPR023827">
    <property type="entry name" value="Peptidase_S8_Asp-AS"/>
</dbReference>
<keyword evidence="1" id="KW-0645">Protease</keyword>
<dbReference type="EMBL" id="MU839035">
    <property type="protein sequence ID" value="KAK1762659.1"/>
    <property type="molecule type" value="Genomic_DNA"/>
</dbReference>
<dbReference type="Gene3D" id="1.25.40.20">
    <property type="entry name" value="Ankyrin repeat-containing domain"/>
    <property type="match status" value="1"/>
</dbReference>
<evidence type="ECO:0000313" key="8">
    <source>
        <dbReference type="Proteomes" id="UP001244011"/>
    </source>
</evidence>
<feature type="region of interest" description="Disordered" evidence="5">
    <location>
        <begin position="747"/>
        <end position="822"/>
    </location>
</feature>
<dbReference type="Proteomes" id="UP001244011">
    <property type="component" value="Unassembled WGS sequence"/>
</dbReference>
<feature type="region of interest" description="Disordered" evidence="5">
    <location>
        <begin position="1"/>
        <end position="43"/>
    </location>
</feature>
<keyword evidence="8" id="KW-1185">Reference proteome</keyword>
<comment type="similarity">
    <text evidence="4">Belongs to the peptidase S8 family.</text>
</comment>
<dbReference type="AlphaFoldDB" id="A0AAJ0FHX2"/>
<evidence type="ECO:0000256" key="1">
    <source>
        <dbReference type="ARBA" id="ARBA00022670"/>
    </source>
</evidence>
<feature type="non-terminal residue" evidence="7">
    <location>
        <position position="1"/>
    </location>
</feature>
<organism evidence="7 8">
    <name type="scientific">Phialemonium atrogriseum</name>
    <dbReference type="NCBI Taxonomy" id="1093897"/>
    <lineage>
        <taxon>Eukaryota</taxon>
        <taxon>Fungi</taxon>
        <taxon>Dikarya</taxon>
        <taxon>Ascomycota</taxon>
        <taxon>Pezizomycotina</taxon>
        <taxon>Sordariomycetes</taxon>
        <taxon>Sordariomycetidae</taxon>
        <taxon>Cephalothecales</taxon>
        <taxon>Cephalothecaceae</taxon>
        <taxon>Phialemonium</taxon>
    </lineage>
</organism>
<dbReference type="InterPro" id="IPR002110">
    <property type="entry name" value="Ankyrin_rpt"/>
</dbReference>
<dbReference type="InterPro" id="IPR000209">
    <property type="entry name" value="Peptidase_S8/S53_dom"/>
</dbReference>
<evidence type="ECO:0000256" key="4">
    <source>
        <dbReference type="PROSITE-ProRule" id="PRU01240"/>
    </source>
</evidence>
<dbReference type="PRINTS" id="PR00723">
    <property type="entry name" value="SUBTILISIN"/>
</dbReference>
<dbReference type="GO" id="GO:0004252">
    <property type="term" value="F:serine-type endopeptidase activity"/>
    <property type="evidence" value="ECO:0007669"/>
    <property type="project" value="InterPro"/>
</dbReference>
<dbReference type="GO" id="GO:0006508">
    <property type="term" value="P:proteolysis"/>
    <property type="evidence" value="ECO:0007669"/>
    <property type="project" value="UniProtKB-KW"/>
</dbReference>
<evidence type="ECO:0000256" key="2">
    <source>
        <dbReference type="ARBA" id="ARBA00022801"/>
    </source>
</evidence>
<dbReference type="GeneID" id="85315265"/>
<feature type="compositionally biased region" description="Basic and acidic residues" evidence="5">
    <location>
        <begin position="311"/>
        <end position="325"/>
    </location>
</feature>
<dbReference type="SUPFAM" id="SSF48403">
    <property type="entry name" value="Ankyrin repeat"/>
    <property type="match status" value="1"/>
</dbReference>
<dbReference type="Pfam" id="PF00082">
    <property type="entry name" value="Peptidase_S8"/>
    <property type="match status" value="1"/>
</dbReference>
<evidence type="ECO:0000256" key="5">
    <source>
        <dbReference type="SAM" id="MobiDB-lite"/>
    </source>
</evidence>
<comment type="caution">
    <text evidence="4">Lacks conserved residue(s) required for the propagation of feature annotation.</text>
</comment>
<dbReference type="InterPro" id="IPR015500">
    <property type="entry name" value="Peptidase_S8_subtilisin-rel"/>
</dbReference>
<dbReference type="PROSITE" id="PS00136">
    <property type="entry name" value="SUBTILASE_ASP"/>
    <property type="match status" value="1"/>
</dbReference>
<protein>
    <recommendedName>
        <fullName evidence="6">Peptidase S8/S53 domain-containing protein</fullName>
    </recommendedName>
</protein>
<feature type="compositionally biased region" description="Basic and acidic residues" evidence="5">
    <location>
        <begin position="444"/>
        <end position="458"/>
    </location>
</feature>
<accession>A0AAJ0FHX2</accession>
<sequence length="1185" mass="132734">DYEDRDQERALGGYDDNDDDDDDDDDEEEDGISSQTPETRKWNNLFRQAREEILEKNGKFQDPEVLGTFLSKYRDVIGEPVENQKTSSLLHRIVDMVKHNNIRSSDIRPLVHHIVNKCPSTLRVASSKGENPLYLAIGYKKWMLVEYMVDGCSNPEYLADAIAGPCKSDQDKTSLHLALEKDLRPHVTEKLIRGARDDGLGKKDKAGKTPLHYAVNYAQCSDERVKIIDLFIARDKHLVAKVRQKNPNEPVKTFLDEEDHKKASVYRQLATYIASSLTPAKTSKAGAGEDGGKKQVGTGRIEAEDQSGSVRRPDPKSADRQKDSKVQTVRDGVRGRAGPGENGRQSDDRDRDAERGDRRGRQQEEKRREEMRLMLREKEARERDPRGRDQDVRSQVRGSREDESRDARDFRQEDTVQPKGPVEVLRSEPLQSPNTSLKRAPTWRRSDAIGEAKKEGKPTKKKSEKTDPESLARNSKAILARLKLHYMRTRNTERATTFLYGKNVEGIHICFEYDKLPREIKEETFVKGFGEDQESGIKFDEILRHVSFPEVVVKRKPGRNLKVTGAAGRHDMEFFFQWLYKKVCNVLLPFSGMERKLIPARAAWQGVRHIIKVTVDDTSIPAHGDEAIQTSLEKIVVEQLNWSKVDLDPRTICRIGTRLEKEPGKFVEAPSQLTEVALRWSGNNAVLRAWSEREGLSLLPNLSRIYLHMPPVTETCDSQQWVNKNVSDFEERLNENIRSMKATLQASLSSGEDEIPKKAGEATPTAAAKPADERPPAGDSKGDMAPPKSVDVFPITQAPVKSQRAPDGSRFTGGATSPSTQSINSHQWLDCMDTFASKFKPFWEQTLADFLAFRSQRAGETAKGLEKDVVVALIDDGVDSCDDDLAGRILPGKTFDYQDDGMRPHFVSATGHGTAMASMITRVCPMAKIYPIRLKMQQDEKGEPRVVMKSAALAIEAALDRRATIISMSWTVPVQKESSQDKAHLEAVLERAVASDTLMFCSSPDSGQFTSKDYPTAYNRDRFFRIGAANDDGSVFRWTGTIDSLDFILPGVDVVRNHSTNRLPDRVKEMRSDTGSSVATALAAGLAATIIYCVKASAMGLLTAGKKEGGESSEFLKLIPPAEADRIAKHANMKQAFPKLGKLTKERFIPVWESLSPVNEVFNNDFADPKKLEVLVKFVMALIPQ</sequence>
<reference evidence="7" key="1">
    <citation type="submission" date="2023-06" db="EMBL/GenBank/DDBJ databases">
        <title>Genome-scale phylogeny and comparative genomics of the fungal order Sordariales.</title>
        <authorList>
            <consortium name="Lawrence Berkeley National Laboratory"/>
            <person name="Hensen N."/>
            <person name="Bonometti L."/>
            <person name="Westerberg I."/>
            <person name="Brannstrom I.O."/>
            <person name="Guillou S."/>
            <person name="Cros-Aarteil S."/>
            <person name="Calhoun S."/>
            <person name="Haridas S."/>
            <person name="Kuo A."/>
            <person name="Mondo S."/>
            <person name="Pangilinan J."/>
            <person name="Riley R."/>
            <person name="Labutti K."/>
            <person name="Andreopoulos B."/>
            <person name="Lipzen A."/>
            <person name="Chen C."/>
            <person name="Yanf M."/>
            <person name="Daum C."/>
            <person name="Ng V."/>
            <person name="Clum A."/>
            <person name="Steindorff A."/>
            <person name="Ohm R."/>
            <person name="Martin F."/>
            <person name="Silar P."/>
            <person name="Natvig D."/>
            <person name="Lalanne C."/>
            <person name="Gautier V."/>
            <person name="Ament-Velasquez S.L."/>
            <person name="Kruys A."/>
            <person name="Hutchinson M.I."/>
            <person name="Powell A.J."/>
            <person name="Barry K."/>
            <person name="Miller A.N."/>
            <person name="Grigoriev I.V."/>
            <person name="Debuchy R."/>
            <person name="Gladieux P."/>
            <person name="Thoren M.H."/>
            <person name="Johannesson H."/>
        </authorList>
    </citation>
    <scope>NUCLEOTIDE SEQUENCE</scope>
    <source>
        <strain evidence="7">8032-3</strain>
    </source>
</reference>
<feature type="compositionally biased region" description="Basic and acidic residues" evidence="5">
    <location>
        <begin position="770"/>
        <end position="782"/>
    </location>
</feature>
<evidence type="ECO:0000313" key="7">
    <source>
        <dbReference type="EMBL" id="KAK1762659.1"/>
    </source>
</evidence>
<feature type="compositionally biased region" description="Acidic residues" evidence="5">
    <location>
        <begin position="15"/>
        <end position="31"/>
    </location>
</feature>
<dbReference type="InterPro" id="IPR036770">
    <property type="entry name" value="Ankyrin_rpt-contain_sf"/>
</dbReference>
<keyword evidence="3" id="KW-0720">Serine protease</keyword>
<keyword evidence="2" id="KW-0378">Hydrolase</keyword>
<dbReference type="CDD" id="cd07491">
    <property type="entry name" value="Peptidases_S8_7"/>
    <property type="match status" value="1"/>
</dbReference>
<gene>
    <name evidence="7" type="ORF">QBC33DRAFT_600247</name>
</gene>